<keyword evidence="6" id="KW-0138">CF(0)</keyword>
<feature type="transmembrane region" description="Helical" evidence="6">
    <location>
        <begin position="18"/>
        <end position="37"/>
    </location>
</feature>
<keyword evidence="6" id="KW-0446">Lipid-binding</keyword>
<dbReference type="PRINTS" id="PR00124">
    <property type="entry name" value="ATPASEC"/>
</dbReference>
<dbReference type="OrthoDB" id="9810379at2"/>
<evidence type="ECO:0000256" key="3">
    <source>
        <dbReference type="ARBA" id="ARBA00022692"/>
    </source>
</evidence>
<dbReference type="GO" id="GO:0008289">
    <property type="term" value="F:lipid binding"/>
    <property type="evidence" value="ECO:0007669"/>
    <property type="project" value="UniProtKB-KW"/>
</dbReference>
<reference evidence="8 9" key="1">
    <citation type="submission" date="2019-01" db="EMBL/GenBank/DDBJ databases">
        <authorList>
            <consortium name="Pathogen Informatics"/>
        </authorList>
    </citation>
    <scope>NUCLEOTIDE SEQUENCE [LARGE SCALE GENOMIC DNA]</scope>
    <source>
        <strain evidence="8 9">NCTC10112</strain>
    </source>
</reference>
<dbReference type="Gene3D" id="1.20.120.610">
    <property type="entry name" value="lithium bound rotor ring of v- atpase"/>
    <property type="match status" value="1"/>
</dbReference>
<comment type="similarity">
    <text evidence="2 6">Belongs to the ATPase C chain family.</text>
</comment>
<dbReference type="CDD" id="cd18184">
    <property type="entry name" value="ATP-synt_Fo_c_NaATPase"/>
    <property type="match status" value="1"/>
</dbReference>
<dbReference type="GO" id="GO:0045259">
    <property type="term" value="C:proton-transporting ATP synthase complex"/>
    <property type="evidence" value="ECO:0007669"/>
    <property type="project" value="UniProtKB-KW"/>
</dbReference>
<comment type="function">
    <text evidence="6">F(1)F(0) ATP synthase produces ATP from ADP in the presence of a proton or sodium gradient. F-type ATPases consist of two structural domains, F(1) containing the extramembraneous catalytic core and F(0) containing the membrane proton channel, linked together by a central stalk and a peripheral stalk. During catalysis, ATP synthesis in the catalytic domain of F(1) is coupled via a rotary mechanism of the central stalk subunits to proton translocation.</text>
</comment>
<dbReference type="GO" id="GO:0033177">
    <property type="term" value="C:proton-transporting two-sector ATPase complex, proton-transporting domain"/>
    <property type="evidence" value="ECO:0007669"/>
    <property type="project" value="InterPro"/>
</dbReference>
<dbReference type="HAMAP" id="MF_01396">
    <property type="entry name" value="ATP_synth_c_bact"/>
    <property type="match status" value="1"/>
</dbReference>
<protein>
    <recommendedName>
        <fullName evidence="6">ATP synthase subunit c</fullName>
    </recommendedName>
    <alternativeName>
        <fullName evidence="6">ATP synthase F(0) sector subunit c</fullName>
    </alternativeName>
    <alternativeName>
        <fullName evidence="6">F-type ATPase subunit c</fullName>
        <shortName evidence="6">F-ATPase subunit c</shortName>
    </alternativeName>
    <alternativeName>
        <fullName evidence="6">Lipid-binding protein</fullName>
    </alternativeName>
</protein>
<feature type="site" description="Reversibly protonated during proton transport" evidence="6">
    <location>
        <position position="74"/>
    </location>
</feature>
<keyword evidence="6" id="KW-0066">ATP synthesis</keyword>
<dbReference type="InterPro" id="IPR000454">
    <property type="entry name" value="ATP_synth_F0_csu"/>
</dbReference>
<dbReference type="EMBL" id="LR214940">
    <property type="protein sequence ID" value="VEU55954.1"/>
    <property type="molecule type" value="Genomic_DNA"/>
</dbReference>
<dbReference type="RefSeq" id="WP_022935729.1">
    <property type="nucleotide sequence ID" value="NZ_LR214940.1"/>
</dbReference>
<dbReference type="InterPro" id="IPR002379">
    <property type="entry name" value="ATPase_proteolipid_c-like_dom"/>
</dbReference>
<feature type="transmembrane region" description="Helical" evidence="6">
    <location>
        <begin position="65"/>
        <end position="89"/>
    </location>
</feature>
<sequence>MNTLINQFKADQAKDNNLAYGLTVCAAAAAVFGAALVSMAQGKAVAKAVEAIGKNPEAMSKIRSVMIIGLAIVETGSIYCFLIALMLIFS</sequence>
<name>A0A448ZXS6_METOS</name>
<keyword evidence="5 6" id="KW-0472">Membrane</keyword>
<dbReference type="AlphaFoldDB" id="A0A448ZXS6"/>
<keyword evidence="9" id="KW-1185">Reference proteome</keyword>
<dbReference type="GO" id="GO:0005886">
    <property type="term" value="C:plasma membrane"/>
    <property type="evidence" value="ECO:0007669"/>
    <property type="project" value="UniProtKB-SubCell"/>
</dbReference>
<keyword evidence="6" id="KW-1003">Cell membrane</keyword>
<evidence type="ECO:0000256" key="6">
    <source>
        <dbReference type="HAMAP-Rule" id="MF_01396"/>
    </source>
</evidence>
<keyword evidence="3 6" id="KW-0812">Transmembrane</keyword>
<evidence type="ECO:0000313" key="8">
    <source>
        <dbReference type="EMBL" id="VEU55954.1"/>
    </source>
</evidence>
<organism evidence="8 9">
    <name type="scientific">Metamycoplasma orale</name>
    <name type="common">Mycoplasma orale</name>
    <dbReference type="NCBI Taxonomy" id="2121"/>
    <lineage>
        <taxon>Bacteria</taxon>
        <taxon>Bacillati</taxon>
        <taxon>Mycoplasmatota</taxon>
        <taxon>Mycoplasmoidales</taxon>
        <taxon>Metamycoplasmataceae</taxon>
        <taxon>Metamycoplasma</taxon>
    </lineage>
</organism>
<dbReference type="GO" id="GO:0046933">
    <property type="term" value="F:proton-transporting ATP synthase activity, rotational mechanism"/>
    <property type="evidence" value="ECO:0007669"/>
    <property type="project" value="UniProtKB-UniRule"/>
</dbReference>
<feature type="domain" description="V-ATPase proteolipid subunit C-like" evidence="7">
    <location>
        <begin position="26"/>
        <end position="87"/>
    </location>
</feature>
<evidence type="ECO:0000256" key="4">
    <source>
        <dbReference type="ARBA" id="ARBA00022989"/>
    </source>
</evidence>
<gene>
    <name evidence="6 8" type="primary">atpE</name>
    <name evidence="8" type="ORF">NCTC10112_00550</name>
</gene>
<dbReference type="KEGG" id="mob:NCTC10112_00550"/>
<keyword evidence="6" id="KW-0375">Hydrogen ion transport</keyword>
<evidence type="ECO:0000256" key="5">
    <source>
        <dbReference type="ARBA" id="ARBA00023136"/>
    </source>
</evidence>
<dbReference type="Pfam" id="PF00137">
    <property type="entry name" value="ATP-synt_C"/>
    <property type="match status" value="1"/>
</dbReference>
<comment type="subcellular location">
    <subcellularLocation>
        <location evidence="6">Cell membrane</location>
        <topology evidence="6">Multi-pass membrane protein</topology>
    </subcellularLocation>
    <subcellularLocation>
        <location evidence="1">Membrane</location>
        <topology evidence="1">Multi-pass membrane protein</topology>
    </subcellularLocation>
</comment>
<keyword evidence="4 6" id="KW-1133">Transmembrane helix</keyword>
<keyword evidence="6" id="KW-0813">Transport</keyword>
<keyword evidence="6" id="KW-0406">Ion transport</keyword>
<evidence type="ECO:0000256" key="2">
    <source>
        <dbReference type="ARBA" id="ARBA00006704"/>
    </source>
</evidence>
<proteinExistence type="inferred from homology"/>
<dbReference type="SUPFAM" id="SSF81333">
    <property type="entry name" value="F1F0 ATP synthase subunit C"/>
    <property type="match status" value="1"/>
</dbReference>
<evidence type="ECO:0000313" key="9">
    <source>
        <dbReference type="Proteomes" id="UP000290482"/>
    </source>
</evidence>
<dbReference type="Proteomes" id="UP000290482">
    <property type="component" value="Chromosome"/>
</dbReference>
<accession>A0A448ZXS6</accession>
<evidence type="ECO:0000256" key="1">
    <source>
        <dbReference type="ARBA" id="ARBA00004141"/>
    </source>
</evidence>
<evidence type="ECO:0000259" key="7">
    <source>
        <dbReference type="Pfam" id="PF00137"/>
    </source>
</evidence>
<comment type="function">
    <text evidence="6">Key component of the F(0) channel; it plays a direct role in translocation across the membrane. A homomeric c-ring of between 10-14 subunits forms the central stalk rotor element with the F(1) delta and epsilon subunits.</text>
</comment>
<dbReference type="InterPro" id="IPR035921">
    <property type="entry name" value="F/V-ATP_Csub_sf"/>
</dbReference>